<keyword evidence="6 7" id="KW-0067">ATP-binding</keyword>
<feature type="region of interest" description="Disordered" evidence="8">
    <location>
        <begin position="449"/>
        <end position="483"/>
    </location>
</feature>
<feature type="binding site" evidence="7">
    <location>
        <position position="154"/>
    </location>
    <ligand>
        <name>ATP</name>
        <dbReference type="ChEBI" id="CHEBI:30616"/>
    </ligand>
</feature>
<dbReference type="GO" id="GO:0005524">
    <property type="term" value="F:ATP binding"/>
    <property type="evidence" value="ECO:0007669"/>
    <property type="project" value="UniProtKB-UniRule"/>
</dbReference>
<accession>A0A1P8WEY1</accession>
<dbReference type="InterPro" id="IPR008271">
    <property type="entry name" value="Ser/Thr_kinase_AS"/>
</dbReference>
<feature type="domain" description="Protein kinase" evidence="9">
    <location>
        <begin position="125"/>
        <end position="383"/>
    </location>
</feature>
<dbReference type="Pfam" id="PF00069">
    <property type="entry name" value="Pkinase"/>
    <property type="match status" value="1"/>
</dbReference>
<evidence type="ECO:0000256" key="6">
    <source>
        <dbReference type="ARBA" id="ARBA00022840"/>
    </source>
</evidence>
<dbReference type="InterPro" id="IPR000719">
    <property type="entry name" value="Prot_kinase_dom"/>
</dbReference>
<keyword evidence="4 7" id="KW-0547">Nucleotide-binding</keyword>
<dbReference type="AlphaFoldDB" id="A0A1P8WEY1"/>
<organism evidence="10 11">
    <name type="scientific">Fuerstiella marisgermanici</name>
    <dbReference type="NCBI Taxonomy" id="1891926"/>
    <lineage>
        <taxon>Bacteria</taxon>
        <taxon>Pseudomonadati</taxon>
        <taxon>Planctomycetota</taxon>
        <taxon>Planctomycetia</taxon>
        <taxon>Planctomycetales</taxon>
        <taxon>Planctomycetaceae</taxon>
        <taxon>Fuerstiella</taxon>
    </lineage>
</organism>
<feature type="compositionally biased region" description="Polar residues" evidence="8">
    <location>
        <begin position="468"/>
        <end position="481"/>
    </location>
</feature>
<dbReference type="EMBL" id="CP017641">
    <property type="protein sequence ID" value="APZ92600.1"/>
    <property type="molecule type" value="Genomic_DNA"/>
</dbReference>
<reference evidence="10 11" key="1">
    <citation type="journal article" date="2016" name="Front. Microbiol.">
        <title>Fuerstia marisgermanicae gen. nov., sp. nov., an Unusual Member of the Phylum Planctomycetes from the German Wadden Sea.</title>
        <authorList>
            <person name="Kohn T."/>
            <person name="Heuer A."/>
            <person name="Jogler M."/>
            <person name="Vollmers J."/>
            <person name="Boedeker C."/>
            <person name="Bunk B."/>
            <person name="Rast P."/>
            <person name="Borchert D."/>
            <person name="Glockner I."/>
            <person name="Freese H.M."/>
            <person name="Klenk H.P."/>
            <person name="Overmann J."/>
            <person name="Kaster A.K."/>
            <person name="Rohde M."/>
            <person name="Wiegand S."/>
            <person name="Jogler C."/>
        </authorList>
    </citation>
    <scope>NUCLEOTIDE SEQUENCE [LARGE SCALE GENOMIC DNA]</scope>
    <source>
        <strain evidence="10 11">NH11</strain>
    </source>
</reference>
<dbReference type="SUPFAM" id="SSF56112">
    <property type="entry name" value="Protein kinase-like (PK-like)"/>
    <property type="match status" value="1"/>
</dbReference>
<dbReference type="PANTHER" id="PTHR43289">
    <property type="entry name" value="MITOGEN-ACTIVATED PROTEIN KINASE KINASE KINASE 20-RELATED"/>
    <property type="match status" value="1"/>
</dbReference>
<dbReference type="RefSeq" id="WP_077024203.1">
    <property type="nucleotide sequence ID" value="NZ_CP017641.1"/>
</dbReference>
<protein>
    <recommendedName>
        <fullName evidence="1">non-specific serine/threonine protein kinase</fullName>
        <ecNumber evidence="1">2.7.11.1</ecNumber>
    </recommendedName>
</protein>
<evidence type="ECO:0000256" key="7">
    <source>
        <dbReference type="PROSITE-ProRule" id="PRU10141"/>
    </source>
</evidence>
<evidence type="ECO:0000313" key="10">
    <source>
        <dbReference type="EMBL" id="APZ92600.1"/>
    </source>
</evidence>
<gene>
    <name evidence="10" type="primary">pknB_8</name>
    <name evidence="10" type="ORF">Fuma_02211</name>
</gene>
<evidence type="ECO:0000256" key="4">
    <source>
        <dbReference type="ARBA" id="ARBA00022741"/>
    </source>
</evidence>
<evidence type="ECO:0000256" key="5">
    <source>
        <dbReference type="ARBA" id="ARBA00022777"/>
    </source>
</evidence>
<evidence type="ECO:0000256" key="3">
    <source>
        <dbReference type="ARBA" id="ARBA00022679"/>
    </source>
</evidence>
<dbReference type="SMART" id="SM00220">
    <property type="entry name" value="S_TKc"/>
    <property type="match status" value="1"/>
</dbReference>
<evidence type="ECO:0000256" key="8">
    <source>
        <dbReference type="SAM" id="MobiDB-lite"/>
    </source>
</evidence>
<dbReference type="InterPro" id="IPR011009">
    <property type="entry name" value="Kinase-like_dom_sf"/>
</dbReference>
<dbReference type="Gene3D" id="1.10.510.10">
    <property type="entry name" value="Transferase(Phosphotransferase) domain 1"/>
    <property type="match status" value="1"/>
</dbReference>
<evidence type="ECO:0000256" key="1">
    <source>
        <dbReference type="ARBA" id="ARBA00012513"/>
    </source>
</evidence>
<dbReference type="InterPro" id="IPR017441">
    <property type="entry name" value="Protein_kinase_ATP_BS"/>
</dbReference>
<proteinExistence type="predicted"/>
<dbReference type="GO" id="GO:0004674">
    <property type="term" value="F:protein serine/threonine kinase activity"/>
    <property type="evidence" value="ECO:0007669"/>
    <property type="project" value="UniProtKB-KW"/>
</dbReference>
<keyword evidence="2" id="KW-0723">Serine/threonine-protein kinase</keyword>
<evidence type="ECO:0000313" key="11">
    <source>
        <dbReference type="Proteomes" id="UP000187735"/>
    </source>
</evidence>
<dbReference type="PROSITE" id="PS00107">
    <property type="entry name" value="PROTEIN_KINASE_ATP"/>
    <property type="match status" value="1"/>
</dbReference>
<dbReference type="PROSITE" id="PS00108">
    <property type="entry name" value="PROTEIN_KINASE_ST"/>
    <property type="match status" value="1"/>
</dbReference>
<dbReference type="PROSITE" id="PS50011">
    <property type="entry name" value="PROTEIN_KINASE_DOM"/>
    <property type="match status" value="1"/>
</dbReference>
<dbReference type="CDD" id="cd14014">
    <property type="entry name" value="STKc_PknB_like"/>
    <property type="match status" value="1"/>
</dbReference>
<evidence type="ECO:0000259" key="9">
    <source>
        <dbReference type="PROSITE" id="PS50011"/>
    </source>
</evidence>
<sequence>MNQDDIFLKASEITDAAERAAYVNDVCAGNAELEQRVTALLKADEEASRFLDTPAMSDVRAQVRELREGSNDPAVDGELAGPSDETTIEQCAVPNQNAADEVEDEFRRHLLPGTRAGWLGRLGHYEIEEILGHGAFGVVAKAFDEKLHRVVAIKMLRPELATTSPPRKRFLREARTAAAITHENVVGIYAVEEEPVPYIAMEYVPGPTLQARLNEQGPLEVQEVLRIAMQIAQGLSAAHKVKLIHRDIKPGNVLLACDPADRVKISDFGLARAVDDASLTSSGVIAGTPLYMAPEQARGEKLDHRADLFSLGSVMYQMVSGRPPFRAANTIAVLKRVCEDTPRDIQDVIPDTPLWLCAIIVRLLEKNPDNRYQSADQVAELLTRCQQELQANEVVTCVPGAKRTPAKSSDSTRSAERIPLRKPAVGWLAALLTIAAIIPLTYKAFKAESTTSSTMSTDATVPDREQVTDVSGTSNHSTPSDQDIIDFIRSTGGRLTLGEPPLAGTSLTAMKNPQPLSTSVAHFDFRRSKLNIAKVFGDEQLKQFAEQMKGRPDIKVGVLNLAGTEITNAGLLTLKELPIEELLLSSTKVECDKIADELSRFPVQDWDFGDRLSSKGLSRFSSNPHVRGLSLDSKVIGTQSLSLFVNSDLRRLQIYGRNNRPLPMADQFRRIPKLTDLYLPGWLHLPEGNMSKQQLSELRRVLSKTTVHTANYYDRLPSPPEYPETDFEILSLVESVGGRINQYRNGGLVELQRGDNPSLSAGTININLWNKPEFTDSMMERLTTLLKQRPDVDVLCFQFPGTPITNKGLRYLKGMRLGQIMARDTAIDCDLIADELSEFSFRKWDLTPQLNEAGLLAYLEKLRTGDVLTIRPEQVSPSFAVRLSDSKVRHLVIQGSTAAELPKIDVLTKLTNLSDLTFDFVDDIPPAYLRELRERMPLLGTRHNDQFTRPDINAVRSKLKEGMILAHGRNVPLAAEVPASYRLEFSARRVSGENGVGVMFQIGQNSGVVTFSGWGESGGMTGLALVDGVNVPDSPDMIAGDLFADGKDHRIMLRVTPTTVNATVDKMALIQWDGDPSLLTPFGYLKGNPTPLYLLTHSDFFISDLRFEAIDTVEGKELEN</sequence>
<dbReference type="PANTHER" id="PTHR43289:SF6">
    <property type="entry name" value="SERINE_THREONINE-PROTEIN KINASE NEKL-3"/>
    <property type="match status" value="1"/>
</dbReference>
<keyword evidence="11" id="KW-1185">Reference proteome</keyword>
<name>A0A1P8WEY1_9PLAN</name>
<keyword evidence="5 10" id="KW-0418">Kinase</keyword>
<dbReference type="OrthoDB" id="221884at2"/>
<dbReference type="KEGG" id="fmr:Fuma_02211"/>
<evidence type="ECO:0000256" key="2">
    <source>
        <dbReference type="ARBA" id="ARBA00022527"/>
    </source>
</evidence>
<dbReference type="FunFam" id="1.10.510.10:FF:000021">
    <property type="entry name" value="Serine/threonine protein kinase"/>
    <property type="match status" value="1"/>
</dbReference>
<dbReference type="STRING" id="1891926.Fuma_02211"/>
<keyword evidence="3 10" id="KW-0808">Transferase</keyword>
<dbReference type="Proteomes" id="UP000187735">
    <property type="component" value="Chromosome"/>
</dbReference>
<dbReference type="Gene3D" id="3.30.200.20">
    <property type="entry name" value="Phosphorylase Kinase, domain 1"/>
    <property type="match status" value="1"/>
</dbReference>
<dbReference type="EC" id="2.7.11.1" evidence="1"/>